<organism evidence="1 2">
    <name type="scientific">Arctium lappa</name>
    <name type="common">Greater burdock</name>
    <name type="synonym">Lappa major</name>
    <dbReference type="NCBI Taxonomy" id="4217"/>
    <lineage>
        <taxon>Eukaryota</taxon>
        <taxon>Viridiplantae</taxon>
        <taxon>Streptophyta</taxon>
        <taxon>Embryophyta</taxon>
        <taxon>Tracheophyta</taxon>
        <taxon>Spermatophyta</taxon>
        <taxon>Magnoliopsida</taxon>
        <taxon>eudicotyledons</taxon>
        <taxon>Gunneridae</taxon>
        <taxon>Pentapetalae</taxon>
        <taxon>asterids</taxon>
        <taxon>campanulids</taxon>
        <taxon>Asterales</taxon>
        <taxon>Asteraceae</taxon>
        <taxon>Carduoideae</taxon>
        <taxon>Cardueae</taxon>
        <taxon>Arctiinae</taxon>
        <taxon>Arctium</taxon>
    </lineage>
</organism>
<keyword evidence="2" id="KW-1185">Reference proteome</keyword>
<name>A0ACB8YI53_ARCLA</name>
<evidence type="ECO:0000313" key="2">
    <source>
        <dbReference type="Proteomes" id="UP001055879"/>
    </source>
</evidence>
<reference evidence="2" key="1">
    <citation type="journal article" date="2022" name="Mol. Ecol. Resour.">
        <title>The genomes of chicory, endive, great burdock and yacon provide insights into Asteraceae palaeo-polyploidization history and plant inulin production.</title>
        <authorList>
            <person name="Fan W."/>
            <person name="Wang S."/>
            <person name="Wang H."/>
            <person name="Wang A."/>
            <person name="Jiang F."/>
            <person name="Liu H."/>
            <person name="Zhao H."/>
            <person name="Xu D."/>
            <person name="Zhang Y."/>
        </authorList>
    </citation>
    <scope>NUCLEOTIDE SEQUENCE [LARGE SCALE GENOMIC DNA]</scope>
    <source>
        <strain evidence="2">cv. Niubang</strain>
    </source>
</reference>
<dbReference type="EMBL" id="CM042058">
    <property type="protein sequence ID" value="KAI3684942.1"/>
    <property type="molecule type" value="Genomic_DNA"/>
</dbReference>
<sequence>MTTYLKVAKAKTDMLSPFSIRQIPREQNTQVDTLANLGSELRKSPFDVVPLVHLSSPSIEDSVRVHVLDEEDEWSKEIKDYLMHDQLLEDKLEARRIHFRASRSFVKCTTENVVITLEGEASQRGCHAKAIIGLPYNRTPSSMYKFATHVKDTQANRTTPHTPTGQTPLYLVYGCEIVLLVEVTLPVARLTSVYHNLVDLSYNLDALEELIGSHP</sequence>
<dbReference type="Proteomes" id="UP001055879">
    <property type="component" value="Linkage Group LG12"/>
</dbReference>
<reference evidence="1 2" key="2">
    <citation type="journal article" date="2022" name="Mol. Ecol. Resour.">
        <title>The genomes of chicory, endive, great burdock and yacon provide insights into Asteraceae paleo-polyploidization history and plant inulin production.</title>
        <authorList>
            <person name="Fan W."/>
            <person name="Wang S."/>
            <person name="Wang H."/>
            <person name="Wang A."/>
            <person name="Jiang F."/>
            <person name="Liu H."/>
            <person name="Zhao H."/>
            <person name="Xu D."/>
            <person name="Zhang Y."/>
        </authorList>
    </citation>
    <scope>NUCLEOTIDE SEQUENCE [LARGE SCALE GENOMIC DNA]</scope>
    <source>
        <strain evidence="2">cv. Niubang</strain>
    </source>
</reference>
<protein>
    <submittedName>
        <fullName evidence="1">Uncharacterized protein</fullName>
    </submittedName>
</protein>
<accession>A0ACB8YI53</accession>
<comment type="caution">
    <text evidence="1">The sequence shown here is derived from an EMBL/GenBank/DDBJ whole genome shotgun (WGS) entry which is preliminary data.</text>
</comment>
<proteinExistence type="predicted"/>
<evidence type="ECO:0000313" key="1">
    <source>
        <dbReference type="EMBL" id="KAI3684942.1"/>
    </source>
</evidence>
<gene>
    <name evidence="1" type="ORF">L6452_34171</name>
</gene>